<feature type="region of interest" description="Disordered" evidence="1">
    <location>
        <begin position="22"/>
        <end position="55"/>
    </location>
</feature>
<name>A0ABR3JX47_9AGAR</name>
<accession>A0ABR3JX47</accession>
<evidence type="ECO:0000313" key="3">
    <source>
        <dbReference type="Proteomes" id="UP001556367"/>
    </source>
</evidence>
<dbReference type="Proteomes" id="UP001556367">
    <property type="component" value="Unassembled WGS sequence"/>
</dbReference>
<evidence type="ECO:0000256" key="1">
    <source>
        <dbReference type="SAM" id="MobiDB-lite"/>
    </source>
</evidence>
<organism evidence="2 3">
    <name type="scientific">Hohenbuehelia grisea</name>
    <dbReference type="NCBI Taxonomy" id="104357"/>
    <lineage>
        <taxon>Eukaryota</taxon>
        <taxon>Fungi</taxon>
        <taxon>Dikarya</taxon>
        <taxon>Basidiomycota</taxon>
        <taxon>Agaricomycotina</taxon>
        <taxon>Agaricomycetes</taxon>
        <taxon>Agaricomycetidae</taxon>
        <taxon>Agaricales</taxon>
        <taxon>Pleurotineae</taxon>
        <taxon>Pleurotaceae</taxon>
        <taxon>Hohenbuehelia</taxon>
    </lineage>
</organism>
<sequence length="104" mass="11387">MELMAANEMNSAEIRILARVNGSPSRNATTDYPRSRLATDRMTGASRREGNTSQPCAREVDGLHAINKLKKLLRSSNDPFEPSFGTRRFACILAPLLGPEGLKA</sequence>
<feature type="compositionally biased region" description="Polar residues" evidence="1">
    <location>
        <begin position="22"/>
        <end position="32"/>
    </location>
</feature>
<proteinExistence type="predicted"/>
<keyword evidence="3" id="KW-1185">Reference proteome</keyword>
<evidence type="ECO:0000313" key="2">
    <source>
        <dbReference type="EMBL" id="KAL0959858.1"/>
    </source>
</evidence>
<gene>
    <name evidence="2" type="ORF">HGRIS_011531</name>
</gene>
<protein>
    <submittedName>
        <fullName evidence="2">Uncharacterized protein</fullName>
    </submittedName>
</protein>
<comment type="caution">
    <text evidence="2">The sequence shown here is derived from an EMBL/GenBank/DDBJ whole genome shotgun (WGS) entry which is preliminary data.</text>
</comment>
<dbReference type="EMBL" id="JASNQZ010000002">
    <property type="protein sequence ID" value="KAL0959858.1"/>
    <property type="molecule type" value="Genomic_DNA"/>
</dbReference>
<reference evidence="3" key="1">
    <citation type="submission" date="2024-06" db="EMBL/GenBank/DDBJ databases">
        <title>Multi-omics analyses provide insights into the biosynthesis of the anticancer antibiotic pleurotin in Hohenbuehelia grisea.</title>
        <authorList>
            <person name="Weaver J.A."/>
            <person name="Alberti F."/>
        </authorList>
    </citation>
    <scope>NUCLEOTIDE SEQUENCE [LARGE SCALE GENOMIC DNA]</scope>
    <source>
        <strain evidence="3">T-177</strain>
    </source>
</reference>